<dbReference type="InterPro" id="IPR015424">
    <property type="entry name" value="PyrdxlP-dep_Trfase"/>
</dbReference>
<gene>
    <name evidence="1" type="primary">SKDI08G1830</name>
    <name evidence="1" type="ORF">SKDI_08G1830</name>
</gene>
<accession>A0AA35NRD4</accession>
<dbReference type="GO" id="GO:0009074">
    <property type="term" value="P:aromatic amino acid family catabolic process"/>
    <property type="evidence" value="ECO:0007669"/>
    <property type="project" value="TreeGrafter"/>
</dbReference>
<sequence length="517" mass="59067">MTAGSIAPLDYASLKKKFQPFLSRRVENRFLKSFWDASDISNDVIELAGGMPNEKFFPVESIDLRISKIPFNDNPKWHDSFTTAHLDLDSPSELPMSRSFQYAESKGTPPLLRFVKDMVSRINRPVFSDEMQSNWDVILSGGSNDSMFKVFETICDESTTVLIEEFTFTPAMSNVEATGAKVVPIKINLTLDRDSQGIDVDHLTQLLDNWSTGPYKHLAKPRVLYTIATGQNPTGMSVPQWKREKIYRLAQKHDFLIVEDDPYGYLYFPPFNSEDPSENPYQSSNLTTERYLNDYLMKSFLTLDTDARVIRLETFSKIFAPGLRLAFIVANKFFLERILDLADITTRAPSGASQAIVYSTIKAMAESSTRSSLSFKEAMFESWMQWIMQVASKYNHRKNLTLKALYDTESYQANQFTVMEPSAGMFIIIKINWGNLDKPDDLPQQMDILDKFLVKNGVKLVLGYKMAVCQNYSRQSSDFLRLTIAYAKDDDELVEASKRIGNGIKEFFENYQKKGEK</sequence>
<dbReference type="SUPFAM" id="SSF53383">
    <property type="entry name" value="PLP-dependent transferases"/>
    <property type="match status" value="1"/>
</dbReference>
<reference evidence="1" key="1">
    <citation type="submission" date="2022-10" db="EMBL/GenBank/DDBJ databases">
        <authorList>
            <person name="Byrne P K."/>
        </authorList>
    </citation>
    <scope>NUCLEOTIDE SEQUENCE</scope>
    <source>
        <strain evidence="1">IFO1802</strain>
    </source>
</reference>
<dbReference type="InterPro" id="IPR015421">
    <property type="entry name" value="PyrdxlP-dep_Trfase_major"/>
</dbReference>
<name>A0AA35NRD4_SACK1</name>
<protein>
    <submittedName>
        <fullName evidence="1">Uncharacterized protein</fullName>
    </submittedName>
</protein>
<dbReference type="PANTHER" id="PTHR42790:SF2">
    <property type="entry name" value="AROMATIC AMINO ACID AMINOTRANSFERASE 2"/>
    <property type="match status" value="1"/>
</dbReference>
<keyword evidence="2" id="KW-1185">Reference proteome</keyword>
<dbReference type="InterPro" id="IPR004839">
    <property type="entry name" value="Aminotransferase_I/II_large"/>
</dbReference>
<dbReference type="EMBL" id="OX365903">
    <property type="protein sequence ID" value="CAI4063945.1"/>
    <property type="molecule type" value="Genomic_DNA"/>
</dbReference>
<evidence type="ECO:0000313" key="2">
    <source>
        <dbReference type="Proteomes" id="UP001162087"/>
    </source>
</evidence>
<organism evidence="1 2">
    <name type="scientific">Saccharomyces kudriavzevii (strain ATCC MYA-4449 / AS 2.2408 / CBS 8840 / NBRC 1802 / NCYC 2889)</name>
    <name type="common">Yeast</name>
    <dbReference type="NCBI Taxonomy" id="226230"/>
    <lineage>
        <taxon>Eukaryota</taxon>
        <taxon>Fungi</taxon>
        <taxon>Dikarya</taxon>
        <taxon>Ascomycota</taxon>
        <taxon>Saccharomycotina</taxon>
        <taxon>Saccharomycetes</taxon>
        <taxon>Saccharomycetales</taxon>
        <taxon>Saccharomycetaceae</taxon>
        <taxon>Saccharomyces</taxon>
    </lineage>
</organism>
<evidence type="ECO:0000313" key="1">
    <source>
        <dbReference type="EMBL" id="CAI4063945.1"/>
    </source>
</evidence>
<dbReference type="GO" id="GO:0008793">
    <property type="term" value="F:aromatic-amino-acid transaminase activity"/>
    <property type="evidence" value="ECO:0007669"/>
    <property type="project" value="TreeGrafter"/>
</dbReference>
<dbReference type="CDD" id="cd00609">
    <property type="entry name" value="AAT_like"/>
    <property type="match status" value="1"/>
</dbReference>
<dbReference type="GO" id="GO:0019878">
    <property type="term" value="P:lysine biosynthetic process via aminoadipic acid"/>
    <property type="evidence" value="ECO:0007669"/>
    <property type="project" value="TreeGrafter"/>
</dbReference>
<proteinExistence type="predicted"/>
<dbReference type="Proteomes" id="UP001162087">
    <property type="component" value="Chromosome 8"/>
</dbReference>
<dbReference type="OrthoDB" id="691673at2759"/>
<dbReference type="InterPro" id="IPR050859">
    <property type="entry name" value="Class-I_PLP-dep_aminotransf"/>
</dbReference>
<dbReference type="PANTHER" id="PTHR42790">
    <property type="entry name" value="AMINOTRANSFERASE"/>
    <property type="match status" value="1"/>
</dbReference>
<dbReference type="Gene3D" id="3.40.640.10">
    <property type="entry name" value="Type I PLP-dependent aspartate aminotransferase-like (Major domain)"/>
    <property type="match status" value="1"/>
</dbReference>
<dbReference type="GO" id="GO:0030170">
    <property type="term" value="F:pyridoxal phosphate binding"/>
    <property type="evidence" value="ECO:0007669"/>
    <property type="project" value="InterPro"/>
</dbReference>
<dbReference type="Pfam" id="PF00155">
    <property type="entry name" value="Aminotran_1_2"/>
    <property type="match status" value="1"/>
</dbReference>
<dbReference type="GO" id="GO:0047536">
    <property type="term" value="F:2-aminoadipate transaminase activity"/>
    <property type="evidence" value="ECO:0007669"/>
    <property type="project" value="TreeGrafter"/>
</dbReference>
<dbReference type="GO" id="GO:0006571">
    <property type="term" value="P:tyrosine biosynthetic process"/>
    <property type="evidence" value="ECO:0007669"/>
    <property type="project" value="TreeGrafter"/>
</dbReference>